<organism evidence="1 2">
    <name type="scientific">Dunaliella salina</name>
    <name type="common">Green alga</name>
    <name type="synonym">Protococcus salinus</name>
    <dbReference type="NCBI Taxonomy" id="3046"/>
    <lineage>
        <taxon>Eukaryota</taxon>
        <taxon>Viridiplantae</taxon>
        <taxon>Chlorophyta</taxon>
        <taxon>core chlorophytes</taxon>
        <taxon>Chlorophyceae</taxon>
        <taxon>CS clade</taxon>
        <taxon>Chlamydomonadales</taxon>
        <taxon>Dunaliellaceae</taxon>
        <taxon>Dunaliella</taxon>
    </lineage>
</organism>
<keyword evidence="2" id="KW-1185">Reference proteome</keyword>
<name>A0ABQ7GVE3_DUNSA</name>
<accession>A0ABQ7GVE3</accession>
<reference evidence="1" key="1">
    <citation type="submission" date="2017-08" db="EMBL/GenBank/DDBJ databases">
        <authorList>
            <person name="Polle J.E."/>
            <person name="Barry K."/>
            <person name="Cushman J."/>
            <person name="Schmutz J."/>
            <person name="Tran D."/>
            <person name="Hathwaick L.T."/>
            <person name="Yim W.C."/>
            <person name="Jenkins J."/>
            <person name="Mckie-Krisberg Z.M."/>
            <person name="Prochnik S."/>
            <person name="Lindquist E."/>
            <person name="Dockter R.B."/>
            <person name="Adam C."/>
            <person name="Molina H."/>
            <person name="Bunkerborg J."/>
            <person name="Jin E."/>
            <person name="Buchheim M."/>
            <person name="Magnuson J."/>
        </authorList>
    </citation>
    <scope>NUCLEOTIDE SEQUENCE</scope>
    <source>
        <strain evidence="1">CCAP 19/18</strain>
    </source>
</reference>
<dbReference type="Pfam" id="PF14945">
    <property type="entry name" value="LLC1"/>
    <property type="match status" value="1"/>
</dbReference>
<proteinExistence type="predicted"/>
<dbReference type="InterPro" id="IPR020339">
    <property type="entry name" value="C20orf85-like"/>
</dbReference>
<evidence type="ECO:0000313" key="2">
    <source>
        <dbReference type="Proteomes" id="UP000815325"/>
    </source>
</evidence>
<gene>
    <name evidence="1" type="ORF">DUNSADRAFT_2566</name>
</gene>
<dbReference type="Proteomes" id="UP000815325">
    <property type="component" value="Unassembled WGS sequence"/>
</dbReference>
<dbReference type="EMBL" id="MU069573">
    <property type="protein sequence ID" value="KAF5838582.1"/>
    <property type="molecule type" value="Genomic_DNA"/>
</dbReference>
<comment type="caution">
    <text evidence="1">The sequence shown here is derived from an EMBL/GenBank/DDBJ whole genome shotgun (WGS) entry which is preliminary data.</text>
</comment>
<evidence type="ECO:0000313" key="1">
    <source>
        <dbReference type="EMBL" id="KAF5838582.1"/>
    </source>
</evidence>
<sequence>DNWRRRVRNESMASKNWGSEWGFLVEPGSENKHKDVHNPEKRAHFKSTISLNLTEQARQAIEQERSGTGDTLDTFVRGYLKKGTRPIPREEFTKPVLTSMDYGWGNDLERFGKLSIPMR</sequence>
<protein>
    <submittedName>
        <fullName evidence="1">Uncharacterized protein</fullName>
    </submittedName>
</protein>
<feature type="non-terminal residue" evidence="1">
    <location>
        <position position="1"/>
    </location>
</feature>